<comment type="caution">
    <text evidence="2">The sequence shown here is derived from an EMBL/GenBank/DDBJ whole genome shotgun (WGS) entry which is preliminary data.</text>
</comment>
<feature type="compositionally biased region" description="Basic residues" evidence="1">
    <location>
        <begin position="56"/>
        <end position="65"/>
    </location>
</feature>
<name>A0AAV7PJM9_PLEWA</name>
<evidence type="ECO:0000313" key="3">
    <source>
        <dbReference type="Proteomes" id="UP001066276"/>
    </source>
</evidence>
<proteinExistence type="predicted"/>
<evidence type="ECO:0000256" key="1">
    <source>
        <dbReference type="SAM" id="MobiDB-lite"/>
    </source>
</evidence>
<reference evidence="2" key="1">
    <citation type="journal article" date="2022" name="bioRxiv">
        <title>Sequencing and chromosome-scale assembly of the giantPleurodeles waltlgenome.</title>
        <authorList>
            <person name="Brown T."/>
            <person name="Elewa A."/>
            <person name="Iarovenko S."/>
            <person name="Subramanian E."/>
            <person name="Araus A.J."/>
            <person name="Petzold A."/>
            <person name="Susuki M."/>
            <person name="Suzuki K.-i.T."/>
            <person name="Hayashi T."/>
            <person name="Toyoda A."/>
            <person name="Oliveira C."/>
            <person name="Osipova E."/>
            <person name="Leigh N.D."/>
            <person name="Simon A."/>
            <person name="Yun M.H."/>
        </authorList>
    </citation>
    <scope>NUCLEOTIDE SEQUENCE</scope>
    <source>
        <strain evidence="2">20211129_DDA</strain>
        <tissue evidence="2">Liver</tissue>
    </source>
</reference>
<dbReference type="AlphaFoldDB" id="A0AAV7PJM9"/>
<protein>
    <submittedName>
        <fullName evidence="2">Uncharacterized protein</fullName>
    </submittedName>
</protein>
<keyword evidence="3" id="KW-1185">Reference proteome</keyword>
<dbReference type="Proteomes" id="UP001066276">
    <property type="component" value="Chromosome 7"/>
</dbReference>
<gene>
    <name evidence="2" type="ORF">NDU88_006750</name>
</gene>
<dbReference type="EMBL" id="JANPWB010000011">
    <property type="protein sequence ID" value="KAJ1128371.1"/>
    <property type="molecule type" value="Genomic_DNA"/>
</dbReference>
<accession>A0AAV7PJM9</accession>
<evidence type="ECO:0000313" key="2">
    <source>
        <dbReference type="EMBL" id="KAJ1128371.1"/>
    </source>
</evidence>
<feature type="region of interest" description="Disordered" evidence="1">
    <location>
        <begin position="1"/>
        <end position="124"/>
    </location>
</feature>
<sequence>MGPRPSGAPDLRRASPIPGGPGAAQRRSCLLPALTPGLRYLTFRETLSGPPLRPRPSARARRRPAASREAPAPAEGEGRRPPSESPAGLAPSLTPGLKRGPGRLQDRPPVRRPHSGSEFPGDGTLFLRINVGPSGARGLSVRHLRIAGHAPYSYCRQA</sequence>
<organism evidence="2 3">
    <name type="scientific">Pleurodeles waltl</name>
    <name type="common">Iberian ribbed newt</name>
    <dbReference type="NCBI Taxonomy" id="8319"/>
    <lineage>
        <taxon>Eukaryota</taxon>
        <taxon>Metazoa</taxon>
        <taxon>Chordata</taxon>
        <taxon>Craniata</taxon>
        <taxon>Vertebrata</taxon>
        <taxon>Euteleostomi</taxon>
        <taxon>Amphibia</taxon>
        <taxon>Batrachia</taxon>
        <taxon>Caudata</taxon>
        <taxon>Salamandroidea</taxon>
        <taxon>Salamandridae</taxon>
        <taxon>Pleurodelinae</taxon>
        <taxon>Pleurodeles</taxon>
    </lineage>
</organism>